<feature type="domain" description="HTH gntR-type" evidence="4">
    <location>
        <begin position="1"/>
        <end position="50"/>
    </location>
</feature>
<reference evidence="5" key="2">
    <citation type="submission" date="2020-09" db="EMBL/GenBank/DDBJ databases">
        <authorList>
            <person name="Sun Q."/>
            <person name="Zhou Y."/>
        </authorList>
    </citation>
    <scope>NUCLEOTIDE SEQUENCE</scope>
    <source>
        <strain evidence="5">CGMCC 1.15179</strain>
    </source>
</reference>
<dbReference type="GO" id="GO:0003677">
    <property type="term" value="F:DNA binding"/>
    <property type="evidence" value="ECO:0007669"/>
    <property type="project" value="UniProtKB-KW"/>
</dbReference>
<proteinExistence type="predicted"/>
<evidence type="ECO:0000256" key="2">
    <source>
        <dbReference type="ARBA" id="ARBA00023125"/>
    </source>
</evidence>
<comment type="caution">
    <text evidence="5">The sequence shown here is derived from an EMBL/GenBank/DDBJ whole genome shotgun (WGS) entry which is preliminary data.</text>
</comment>
<evidence type="ECO:0000259" key="4">
    <source>
        <dbReference type="PROSITE" id="PS50949"/>
    </source>
</evidence>
<dbReference type="SUPFAM" id="SSF46785">
    <property type="entry name" value="Winged helix' DNA-binding domain"/>
    <property type="match status" value="1"/>
</dbReference>
<dbReference type="InterPro" id="IPR011711">
    <property type="entry name" value="GntR_C"/>
</dbReference>
<dbReference type="PANTHER" id="PTHR43537:SF5">
    <property type="entry name" value="UXU OPERON TRANSCRIPTIONAL REGULATOR"/>
    <property type="match status" value="1"/>
</dbReference>
<evidence type="ECO:0000256" key="3">
    <source>
        <dbReference type="ARBA" id="ARBA00023163"/>
    </source>
</evidence>
<dbReference type="SMART" id="SM00345">
    <property type="entry name" value="HTH_GNTR"/>
    <property type="match status" value="1"/>
</dbReference>
<protein>
    <submittedName>
        <fullName evidence="5">GntR family transcriptional regulator</fullName>
    </submittedName>
</protein>
<accession>A0A8J2VKQ9</accession>
<sequence>MKYGDKLPSVRELCHRFGVGRTAVRDAITTLKGKGLVTVRRGEGAFVNRFDASDLLNDLWLVNREEIREVLQVRKILEPGVAEAAAENRNATDLSELKERLIEMESADNESAWEADYRFHMAIVKATRNQVLTRLMETVSNATQNVMCEFHRSILENPRQTLEVSGQHRRIYEAIQAADGSSARRLMLEHLMFVDHVVRDRLCGQD</sequence>
<name>A0A8J2VKQ9_9BACL</name>
<dbReference type="Proteomes" id="UP000625210">
    <property type="component" value="Unassembled WGS sequence"/>
</dbReference>
<dbReference type="Pfam" id="PF07729">
    <property type="entry name" value="FCD"/>
    <property type="match status" value="1"/>
</dbReference>
<keyword evidence="2" id="KW-0238">DNA-binding</keyword>
<evidence type="ECO:0000256" key="1">
    <source>
        <dbReference type="ARBA" id="ARBA00023015"/>
    </source>
</evidence>
<dbReference type="Gene3D" id="1.10.10.10">
    <property type="entry name" value="Winged helix-like DNA-binding domain superfamily/Winged helix DNA-binding domain"/>
    <property type="match status" value="1"/>
</dbReference>
<gene>
    <name evidence="5" type="ORF">GCM10011571_33370</name>
</gene>
<dbReference type="EMBL" id="BMHQ01000017">
    <property type="protein sequence ID" value="GGE28603.1"/>
    <property type="molecule type" value="Genomic_DNA"/>
</dbReference>
<dbReference type="PROSITE" id="PS50949">
    <property type="entry name" value="HTH_GNTR"/>
    <property type="match status" value="1"/>
</dbReference>
<dbReference type="InterPro" id="IPR000524">
    <property type="entry name" value="Tscrpt_reg_HTH_GntR"/>
</dbReference>
<evidence type="ECO:0000313" key="5">
    <source>
        <dbReference type="EMBL" id="GGE28603.1"/>
    </source>
</evidence>
<dbReference type="GO" id="GO:0003700">
    <property type="term" value="F:DNA-binding transcription factor activity"/>
    <property type="evidence" value="ECO:0007669"/>
    <property type="project" value="InterPro"/>
</dbReference>
<dbReference type="Pfam" id="PF00392">
    <property type="entry name" value="GntR"/>
    <property type="match status" value="1"/>
</dbReference>
<dbReference type="CDD" id="cd07377">
    <property type="entry name" value="WHTH_GntR"/>
    <property type="match status" value="1"/>
</dbReference>
<dbReference type="InterPro" id="IPR008920">
    <property type="entry name" value="TF_FadR/GntR_C"/>
</dbReference>
<dbReference type="Gene3D" id="1.20.120.530">
    <property type="entry name" value="GntR ligand-binding domain-like"/>
    <property type="match status" value="1"/>
</dbReference>
<reference evidence="5" key="1">
    <citation type="journal article" date="2014" name="Int. J. Syst. Evol. Microbiol.">
        <title>Complete genome sequence of Corynebacterium casei LMG S-19264T (=DSM 44701T), isolated from a smear-ripened cheese.</title>
        <authorList>
            <consortium name="US DOE Joint Genome Institute (JGI-PGF)"/>
            <person name="Walter F."/>
            <person name="Albersmeier A."/>
            <person name="Kalinowski J."/>
            <person name="Ruckert C."/>
        </authorList>
    </citation>
    <scope>NUCLEOTIDE SEQUENCE</scope>
    <source>
        <strain evidence="5">CGMCC 1.15179</strain>
    </source>
</reference>
<evidence type="ECO:0000313" key="6">
    <source>
        <dbReference type="Proteomes" id="UP000625210"/>
    </source>
</evidence>
<dbReference type="InterPro" id="IPR036390">
    <property type="entry name" value="WH_DNA-bd_sf"/>
</dbReference>
<dbReference type="InterPro" id="IPR036388">
    <property type="entry name" value="WH-like_DNA-bd_sf"/>
</dbReference>
<keyword evidence="1" id="KW-0805">Transcription regulation</keyword>
<dbReference type="AlphaFoldDB" id="A0A8J2VKQ9"/>
<dbReference type="PANTHER" id="PTHR43537">
    <property type="entry name" value="TRANSCRIPTIONAL REGULATOR, GNTR FAMILY"/>
    <property type="match status" value="1"/>
</dbReference>
<organism evidence="5 6">
    <name type="scientific">Marinithermofilum abyssi</name>
    <dbReference type="NCBI Taxonomy" id="1571185"/>
    <lineage>
        <taxon>Bacteria</taxon>
        <taxon>Bacillati</taxon>
        <taxon>Bacillota</taxon>
        <taxon>Bacilli</taxon>
        <taxon>Bacillales</taxon>
        <taxon>Thermoactinomycetaceae</taxon>
        <taxon>Marinithermofilum</taxon>
    </lineage>
</organism>
<keyword evidence="6" id="KW-1185">Reference proteome</keyword>
<dbReference type="PRINTS" id="PR00035">
    <property type="entry name" value="HTHGNTR"/>
</dbReference>
<dbReference type="SUPFAM" id="SSF48008">
    <property type="entry name" value="GntR ligand-binding domain-like"/>
    <property type="match status" value="1"/>
</dbReference>
<dbReference type="SMART" id="SM00895">
    <property type="entry name" value="FCD"/>
    <property type="match status" value="1"/>
</dbReference>
<keyword evidence="3" id="KW-0804">Transcription</keyword>